<dbReference type="GO" id="GO:0000976">
    <property type="term" value="F:transcription cis-regulatory region binding"/>
    <property type="evidence" value="ECO:0007669"/>
    <property type="project" value="InterPro"/>
</dbReference>
<feature type="region of interest" description="Disordered" evidence="6">
    <location>
        <begin position="1"/>
        <end position="101"/>
    </location>
</feature>
<feature type="compositionally biased region" description="Low complexity" evidence="6">
    <location>
        <begin position="83"/>
        <end position="96"/>
    </location>
</feature>
<evidence type="ECO:0000256" key="4">
    <source>
        <dbReference type="ARBA" id="ARBA00023242"/>
    </source>
</evidence>
<evidence type="ECO:0000256" key="1">
    <source>
        <dbReference type="ARBA" id="ARBA00004123"/>
    </source>
</evidence>
<dbReference type="PANTHER" id="PTHR40621:SF6">
    <property type="entry name" value="AP-1-LIKE TRANSCRIPTION FACTOR YAP1-RELATED"/>
    <property type="match status" value="1"/>
</dbReference>
<dbReference type="InterPro" id="IPR050936">
    <property type="entry name" value="AP-1-like"/>
</dbReference>
<gene>
    <name evidence="8" type="ORF">DAKH74_028340</name>
</gene>
<keyword evidence="9" id="KW-1185">Reference proteome</keyword>
<sequence>MDIRSSYTAVPAKDGAALSTSSIHVSKNWVLPERLKPGRRPGHRVATAAKGANGSPPARHSALASSLLGSGPAQAATSDDQPASGSRSASNSDSNSPIQALPSMDSALSENYDIAPRPLTTEGASDNTASLEAAPRTGGDSVARRRKQNRDAQRAYRERKANRIHVLEDTVAGLRADLDKWQTRAASAEQQVGQVSERLESAVRQNQELWAQVEAMREELGRASAGSLYEPVDFNSPGGAADSNLQELIQNFTPMKATPLLKKRKTMEGGSALPDMSVWKPGSCGNCKADPNNRAFCKSIFKGNANPNSVLPPKFKKLQSTEVGSALPDRSVWKPGSCANCKADPNNKAFCKSIFAGNANPNSTLPPKFKKLESAETPTATLPDMNVWKPGSCANCKADPNNKAFCKSIFAGNANPNSTLPPKFKKLESAEAPSATLPDMNVWKPGSCANCKADPNNKAFCKSIFAENTNPNSTLPPKFKKRDISAPAKKTPCQGGSGPCCSGCKDKKMGAVQEIPQPQPQPQPQEPEPKTYMAITDTYQRIRKHMTSQYDNECLSKLQSESNKNTTLITVLEKIATNLEINGREVEIKSVERALDGLDRGPLK</sequence>
<dbReference type="Gene3D" id="1.20.5.170">
    <property type="match status" value="1"/>
</dbReference>
<dbReference type="SUPFAM" id="SSF57959">
    <property type="entry name" value="Leucine zipper domain"/>
    <property type="match status" value="1"/>
</dbReference>
<feature type="compositionally biased region" description="Low complexity" evidence="6">
    <location>
        <begin position="55"/>
        <end position="76"/>
    </location>
</feature>
<feature type="region of interest" description="Disordered" evidence="6">
    <location>
        <begin position="116"/>
        <end position="157"/>
    </location>
</feature>
<dbReference type="GO" id="GO:0090575">
    <property type="term" value="C:RNA polymerase II transcription regulator complex"/>
    <property type="evidence" value="ECO:0007669"/>
    <property type="project" value="TreeGrafter"/>
</dbReference>
<dbReference type="SMART" id="SM00338">
    <property type="entry name" value="BRLZ"/>
    <property type="match status" value="1"/>
</dbReference>
<protein>
    <submittedName>
        <fullName evidence="8">Yap7 protein</fullName>
    </submittedName>
</protein>
<dbReference type="AlphaFoldDB" id="A0AAV5S035"/>
<dbReference type="CDD" id="cd14688">
    <property type="entry name" value="bZIP_YAP"/>
    <property type="match status" value="1"/>
</dbReference>
<evidence type="ECO:0000259" key="7">
    <source>
        <dbReference type="PROSITE" id="PS00036"/>
    </source>
</evidence>
<dbReference type="InterPro" id="IPR018287">
    <property type="entry name" value="Hap4_TF_heteromerisation"/>
</dbReference>
<evidence type="ECO:0000313" key="8">
    <source>
        <dbReference type="EMBL" id="GMM56218.1"/>
    </source>
</evidence>
<evidence type="ECO:0000256" key="3">
    <source>
        <dbReference type="ARBA" id="ARBA00023163"/>
    </source>
</evidence>
<dbReference type="Proteomes" id="UP001377567">
    <property type="component" value="Unassembled WGS sequence"/>
</dbReference>
<dbReference type="InterPro" id="IPR046347">
    <property type="entry name" value="bZIP_sf"/>
</dbReference>
<dbReference type="Pfam" id="PF10297">
    <property type="entry name" value="Hap4_Hap_bind"/>
    <property type="match status" value="1"/>
</dbReference>
<feature type="coiled-coil region" evidence="5">
    <location>
        <begin position="164"/>
        <end position="205"/>
    </location>
</feature>
<comment type="subcellular location">
    <subcellularLocation>
        <location evidence="1">Nucleus</location>
    </subcellularLocation>
</comment>
<keyword evidence="2" id="KW-0805">Transcription regulation</keyword>
<keyword evidence="4" id="KW-0539">Nucleus</keyword>
<proteinExistence type="predicted"/>
<evidence type="ECO:0000313" key="9">
    <source>
        <dbReference type="Proteomes" id="UP001377567"/>
    </source>
</evidence>
<organism evidence="8 9">
    <name type="scientific">Maudiozyma humilis</name>
    <name type="common">Sour dough yeast</name>
    <name type="synonym">Kazachstania humilis</name>
    <dbReference type="NCBI Taxonomy" id="51915"/>
    <lineage>
        <taxon>Eukaryota</taxon>
        <taxon>Fungi</taxon>
        <taxon>Dikarya</taxon>
        <taxon>Ascomycota</taxon>
        <taxon>Saccharomycotina</taxon>
        <taxon>Saccharomycetes</taxon>
        <taxon>Saccharomycetales</taxon>
        <taxon>Saccharomycetaceae</taxon>
        <taxon>Maudiozyma</taxon>
    </lineage>
</organism>
<dbReference type="PROSITE" id="PS00036">
    <property type="entry name" value="BZIP_BASIC"/>
    <property type="match status" value="1"/>
</dbReference>
<comment type="caution">
    <text evidence="8">The sequence shown here is derived from an EMBL/GenBank/DDBJ whole genome shotgun (WGS) entry which is preliminary data.</text>
</comment>
<feature type="domain" description="BZIP" evidence="7">
    <location>
        <begin position="144"/>
        <end position="159"/>
    </location>
</feature>
<dbReference type="EMBL" id="BTGD01000008">
    <property type="protein sequence ID" value="GMM56218.1"/>
    <property type="molecule type" value="Genomic_DNA"/>
</dbReference>
<name>A0AAV5S035_MAUHU</name>
<dbReference type="PANTHER" id="PTHR40621">
    <property type="entry name" value="TRANSCRIPTION FACTOR KAPC-RELATED"/>
    <property type="match status" value="1"/>
</dbReference>
<dbReference type="GO" id="GO:0001228">
    <property type="term" value="F:DNA-binding transcription activator activity, RNA polymerase II-specific"/>
    <property type="evidence" value="ECO:0007669"/>
    <property type="project" value="TreeGrafter"/>
</dbReference>
<dbReference type="InterPro" id="IPR004827">
    <property type="entry name" value="bZIP"/>
</dbReference>
<keyword evidence="5" id="KW-0175">Coiled coil</keyword>
<evidence type="ECO:0000256" key="6">
    <source>
        <dbReference type="SAM" id="MobiDB-lite"/>
    </source>
</evidence>
<reference evidence="8 9" key="1">
    <citation type="journal article" date="2023" name="Elife">
        <title>Identification of key yeast species and microbe-microbe interactions impacting larval growth of Drosophila in the wild.</title>
        <authorList>
            <person name="Mure A."/>
            <person name="Sugiura Y."/>
            <person name="Maeda R."/>
            <person name="Honda K."/>
            <person name="Sakurai N."/>
            <person name="Takahashi Y."/>
            <person name="Watada M."/>
            <person name="Katoh T."/>
            <person name="Gotoh A."/>
            <person name="Gotoh Y."/>
            <person name="Taniguchi I."/>
            <person name="Nakamura K."/>
            <person name="Hayashi T."/>
            <person name="Katayama T."/>
            <person name="Uemura T."/>
            <person name="Hattori Y."/>
        </authorList>
    </citation>
    <scope>NUCLEOTIDE SEQUENCE [LARGE SCALE GENOMIC DNA]</scope>
    <source>
        <strain evidence="8 9">KH-74</strain>
    </source>
</reference>
<evidence type="ECO:0000256" key="5">
    <source>
        <dbReference type="SAM" id="Coils"/>
    </source>
</evidence>
<evidence type="ECO:0000256" key="2">
    <source>
        <dbReference type="ARBA" id="ARBA00023015"/>
    </source>
</evidence>
<keyword evidence="3" id="KW-0804">Transcription</keyword>
<accession>A0AAV5S035</accession>